<dbReference type="PROSITE" id="PS00675">
    <property type="entry name" value="SIGMA54_INTERACT_1"/>
    <property type="match status" value="1"/>
</dbReference>
<dbReference type="InterPro" id="IPR002110">
    <property type="entry name" value="Ankyrin_rpt"/>
</dbReference>
<feature type="region of interest" description="Disordered" evidence="4">
    <location>
        <begin position="1"/>
        <end position="22"/>
    </location>
</feature>
<dbReference type="Proteomes" id="UP000694844">
    <property type="component" value="Chromosome 8"/>
</dbReference>
<protein>
    <submittedName>
        <fullName evidence="8 9">Uncharacterized protein LOC111106946</fullName>
    </submittedName>
</protein>
<gene>
    <name evidence="8 9" type="primary">LOC111106946</name>
</gene>
<evidence type="ECO:0000313" key="9">
    <source>
        <dbReference type="RefSeq" id="XP_022297540.1"/>
    </source>
</evidence>
<dbReference type="OrthoDB" id="6154357at2759"/>
<evidence type="ECO:0000259" key="5">
    <source>
        <dbReference type="Pfam" id="PF18738"/>
    </source>
</evidence>
<dbReference type="Gene3D" id="1.25.40.20">
    <property type="entry name" value="Ankyrin repeat-containing domain"/>
    <property type="match status" value="4"/>
</dbReference>
<organism evidence="7 9">
    <name type="scientific">Crassostrea virginica</name>
    <name type="common">Eastern oyster</name>
    <dbReference type="NCBI Taxonomy" id="6565"/>
    <lineage>
        <taxon>Eukaryota</taxon>
        <taxon>Metazoa</taxon>
        <taxon>Spiralia</taxon>
        <taxon>Lophotrochozoa</taxon>
        <taxon>Mollusca</taxon>
        <taxon>Bivalvia</taxon>
        <taxon>Autobranchia</taxon>
        <taxon>Pteriomorphia</taxon>
        <taxon>Ostreida</taxon>
        <taxon>Ostreoidea</taxon>
        <taxon>Ostreidae</taxon>
        <taxon>Crassostrea</taxon>
    </lineage>
</organism>
<name>A0A8B8B2A0_CRAVI</name>
<keyword evidence="1" id="KW-0677">Repeat</keyword>
<dbReference type="SUPFAM" id="SSF52540">
    <property type="entry name" value="P-loop containing nucleoside triphosphate hydrolases"/>
    <property type="match status" value="1"/>
</dbReference>
<evidence type="ECO:0000256" key="2">
    <source>
        <dbReference type="ARBA" id="ARBA00023043"/>
    </source>
</evidence>
<evidence type="ECO:0000313" key="8">
    <source>
        <dbReference type="RefSeq" id="XP_022297539.1"/>
    </source>
</evidence>
<evidence type="ECO:0000256" key="4">
    <source>
        <dbReference type="SAM" id="MobiDB-lite"/>
    </source>
</evidence>
<dbReference type="PANTHER" id="PTHR24198">
    <property type="entry name" value="ANKYRIN REPEAT AND PROTEIN KINASE DOMAIN-CONTAINING PROTEIN"/>
    <property type="match status" value="1"/>
</dbReference>
<dbReference type="PANTHER" id="PTHR24198:SF165">
    <property type="entry name" value="ANKYRIN REPEAT-CONTAINING PROTEIN-RELATED"/>
    <property type="match status" value="1"/>
</dbReference>
<dbReference type="KEGG" id="cvn:111106946"/>
<accession>A0A8B8B2A0</accession>
<dbReference type="InterPro" id="IPR041249">
    <property type="entry name" value="HEPN_DZIP3"/>
</dbReference>
<dbReference type="SMART" id="SM00248">
    <property type="entry name" value="ANK"/>
    <property type="match status" value="15"/>
</dbReference>
<dbReference type="InterPro" id="IPR025662">
    <property type="entry name" value="Sigma_54_int_dom_ATP-bd_1"/>
</dbReference>
<dbReference type="GeneID" id="111106946"/>
<dbReference type="RefSeq" id="XP_022297539.1">
    <property type="nucleotide sequence ID" value="XM_022441831.1"/>
</dbReference>
<dbReference type="SUPFAM" id="SSF48403">
    <property type="entry name" value="Ankyrin repeat"/>
    <property type="match status" value="3"/>
</dbReference>
<dbReference type="InterPro" id="IPR027417">
    <property type="entry name" value="P-loop_NTPase"/>
</dbReference>
<dbReference type="Pfam" id="PF12796">
    <property type="entry name" value="Ank_2"/>
    <property type="match status" value="1"/>
</dbReference>
<evidence type="ECO:0000256" key="3">
    <source>
        <dbReference type="PROSITE-ProRule" id="PRU00023"/>
    </source>
</evidence>
<evidence type="ECO:0000256" key="1">
    <source>
        <dbReference type="ARBA" id="ARBA00022737"/>
    </source>
</evidence>
<dbReference type="InterPro" id="IPR036770">
    <property type="entry name" value="Ankyrin_rpt-contain_sf"/>
</dbReference>
<keyword evidence="7" id="KW-1185">Reference proteome</keyword>
<feature type="domain" description="Novel STAND NTPase 3" evidence="6">
    <location>
        <begin position="289"/>
        <end position="453"/>
    </location>
</feature>
<dbReference type="Pfam" id="PF18738">
    <property type="entry name" value="HEPN_DZIP3"/>
    <property type="match status" value="1"/>
</dbReference>
<proteinExistence type="predicted"/>
<evidence type="ECO:0000259" key="6">
    <source>
        <dbReference type="Pfam" id="PF20720"/>
    </source>
</evidence>
<reference evidence="8 9" key="1">
    <citation type="submission" date="2025-04" db="UniProtKB">
        <authorList>
            <consortium name="RefSeq"/>
        </authorList>
    </citation>
    <scope>IDENTIFICATION</scope>
    <source>
        <tissue evidence="8 9">Whole sample</tissue>
    </source>
</reference>
<sequence length="1783" mass="207321">MGNNQGKQQPTPRQDSSTSPFASQFLTHNEPQAHYEITTRNSNYFRFGRLLLTVCTDALRDLIKSKISGGELILTQRIASRKQQLERQLTSIQRDILFPQDNGLVQYLSLDFTLLYKLARNVFPEEIEAGSMSNNRWGQAPTDNDTSLLAAIERIRIRRNTYAHMTTPEMTDDDFNSQWDEVQSAVNEISHHIDRNISSINYNIEMQQLKESPIDPETKTIWNNLTVTKKQLREYRERDVALEMKFKELSSLLRVPEVESNGSSTFADLNQGHTDAFLAKINDEKRCFYVKTKMLEKVEQVLNHRAFVILVGQEGTGKTNMAIHLMLKYRAYENFIVRRIRSPQEFQQYYDVKKKSFFFIENIFDCSEQHLYEWQTIFRLMQETAPSPSLTTVCQSEIRQFEFYAVFTSRTNDFKDAKRKELFRDFFPENNIVIIANDALTKDEKKDILLKNMEYARHVHGIEETRFSKDDWEDITKSSPPFGFPLCAQLFACEEMYRKAGKQFFSNPYGYVLWRLKGLIRQDETRHTEVLFILILICKFQNKTCNCNDPVKCWEDLCELQINDELQLQEEHVQNLQEVLCRLRNIYVMETEKNVLQFIHTSVEEAVQQYFFETYPRKAVALLPLPMLFERLHKQYISTLAPIILKQFIHRLKKEIQNDQIHEVFKYQEFKDEDFSMEFLKQIKSDATDFTEILRSKNYIGHAPFIYTFTETVCSMAVIELLKSLKEVISGNELFDNYYFSLLASCSLQDKHDVIQYILEQYPDIQNAYTRKIGRTQNTNDCYFSPLLEATKHQNENAIQNLIKRKATFPLKIWRGWPFLHACYKESQLCCAQFLISVYAFEEKRFSKNENEDKFTSKKIISVQENFFDKIVFKIDRSIEKNESMKNILLDLIDVYELQITVHLIEAFCSLHTNEGYLLLQQPLNFKDKNGNSIIHLYLKYRVHPGQNYFSKSDDEEYFSGVDDYTCTPGSAVELSNKHSNVALSPLRSKIIQSKSKHIETVELLSKNKTDFNAKNNLGETPLMIELSKQHPSKEIVECLLFYGAHPDEKDARGRTSLHLLLSSVYEKNVPVSLILEKLISYQATVNIKDGYNDYPICIELKRKRPRIKVLRVLLNGDVDLNVSNPKGQSPLFMAMKLSKDENKRRIKIVQVLLCSKHLCICRENGDDMVLFKDVLSDLQHNENILKVIASHKSCHYPLHDCIKTQVDEETKIKALKILTSTTNKKLQFSAVNKEKETLLITASKFCPDMSNLIEYLISNNINVDAKDVAHKTALVYLIDFGQFSLCNTILDLMKSDLNVPVDKMKQTYLHHCVKSKLSDKERLEICKRLFRKGVNVNTKDRLGVTCIDRAFRFPRNNYPTLKFFMKICKPDKFDIDKSFECLAYNGNLKASIVKFAEKCIIKQQIRAPGRNFFHYLATVHYYQKYHRKSVREKTFESLKKIFPLNSTNGLGKIPLHVVIETNASVSCVLDFLRVSSEFVDMADSDENTALHLLVKSNREDSDVFTIVKEMLKYNIDVNAKNEGHKTPLMLAVECEKDRLRTVAEILKKRPNLQLHDRSGFTILHHCINVPKDDQTACSLLSLFLDSDQPVDINKKSTRELTALNLAAMNGQRSRILCFCKLLQHPNCKTETFDKFGRSPLYNTANSLKGINPVIVLERYLRSYILLVHGDSPDFLTNEQITVYDICEDSNYCTFIETGTSGLQDACDTIKRAWLKVARQPENTKNDYDFRDILCLKTKIDDKMKTLILDSLPYLSHREFSELPNECLNENCENLSSDFYLEQ</sequence>
<dbReference type="InterPro" id="IPR049050">
    <property type="entry name" value="nSTAND3"/>
</dbReference>
<evidence type="ECO:0000313" key="7">
    <source>
        <dbReference type="Proteomes" id="UP000694844"/>
    </source>
</evidence>
<dbReference type="RefSeq" id="XP_022297540.1">
    <property type="nucleotide sequence ID" value="XM_022441832.1"/>
</dbReference>
<dbReference type="PROSITE" id="PS50088">
    <property type="entry name" value="ANK_REPEAT"/>
    <property type="match status" value="1"/>
</dbReference>
<dbReference type="Pfam" id="PF20720">
    <property type="entry name" value="nSTAND3"/>
    <property type="match status" value="1"/>
</dbReference>
<feature type="domain" description="DZIP3-like HEPN" evidence="5">
    <location>
        <begin position="82"/>
        <end position="219"/>
    </location>
</feature>
<keyword evidence="2 3" id="KW-0040">ANK repeat</keyword>
<feature type="repeat" description="ANK" evidence="3">
    <location>
        <begin position="1486"/>
        <end position="1523"/>
    </location>
</feature>